<dbReference type="RefSeq" id="WP_222874345.1">
    <property type="nucleotide sequence ID" value="NZ_CP039704.1"/>
</dbReference>
<evidence type="ECO:0000313" key="5">
    <source>
        <dbReference type="EMBL" id="QCI79500.1"/>
    </source>
</evidence>
<keyword evidence="2" id="KW-0597">Phosphoprotein</keyword>
<feature type="region of interest" description="Disordered" evidence="3">
    <location>
        <begin position="139"/>
        <end position="171"/>
    </location>
</feature>
<evidence type="ECO:0000259" key="4">
    <source>
        <dbReference type="PROSITE" id="PS50894"/>
    </source>
</evidence>
<evidence type="ECO:0000256" key="3">
    <source>
        <dbReference type="SAM" id="MobiDB-lite"/>
    </source>
</evidence>
<dbReference type="SMART" id="SM00073">
    <property type="entry name" value="HPT"/>
    <property type="match status" value="1"/>
</dbReference>
<dbReference type="GO" id="GO:0004672">
    <property type="term" value="F:protein kinase activity"/>
    <property type="evidence" value="ECO:0007669"/>
    <property type="project" value="UniProtKB-ARBA"/>
</dbReference>
<proteinExistence type="predicted"/>
<evidence type="ECO:0000313" key="6">
    <source>
        <dbReference type="Proteomes" id="UP000298714"/>
    </source>
</evidence>
<dbReference type="CDD" id="cd00088">
    <property type="entry name" value="HPT"/>
    <property type="match status" value="1"/>
</dbReference>
<dbReference type="InterPro" id="IPR008207">
    <property type="entry name" value="Sig_transdc_His_kin_Hpt_dom"/>
</dbReference>
<dbReference type="InterPro" id="IPR051315">
    <property type="entry name" value="Bact_Chemotaxis_CheA"/>
</dbReference>
<gene>
    <name evidence="5" type="ORF">E6W36_07930</name>
</gene>
<dbReference type="EMBL" id="CP039704">
    <property type="protein sequence ID" value="QCI79500.1"/>
    <property type="molecule type" value="Genomic_DNA"/>
</dbReference>
<accession>A0A4D7C6L1</accession>
<dbReference type="InterPro" id="IPR036641">
    <property type="entry name" value="HPT_dom_sf"/>
</dbReference>
<sequence>MMASRASFQQFTATFFEECHELISDTEQHLTQLKDGTGDSETLNAVFRAVHSIKAGAGALDFGQLVEFTHIFEATLEKLRSNVKTCEAPVIDVLFQAFDILVDLVRAAEHGETLCPDVTREAQNLLLAIFGEAPAPMQRTIPHPRANRARPPTPSVLSRAPTFSARPMNRS</sequence>
<dbReference type="Gene3D" id="1.20.120.160">
    <property type="entry name" value="HPT domain"/>
    <property type="match status" value="1"/>
</dbReference>
<name>A0A4D7C6L1_9SPHN</name>
<dbReference type="GO" id="GO:0000160">
    <property type="term" value="P:phosphorelay signal transduction system"/>
    <property type="evidence" value="ECO:0007669"/>
    <property type="project" value="UniProtKB-KW"/>
</dbReference>
<feature type="modified residue" description="Phosphohistidine" evidence="2">
    <location>
        <position position="51"/>
    </location>
</feature>
<evidence type="ECO:0000256" key="1">
    <source>
        <dbReference type="ARBA" id="ARBA00023012"/>
    </source>
</evidence>
<keyword evidence="1" id="KW-0902">Two-component regulatory system</keyword>
<organism evidence="5 6">
    <name type="scientific">Hankyongella ginsenosidimutans</name>
    <dbReference type="NCBI Taxonomy" id="1763828"/>
    <lineage>
        <taxon>Bacteria</taxon>
        <taxon>Pseudomonadati</taxon>
        <taxon>Pseudomonadota</taxon>
        <taxon>Alphaproteobacteria</taxon>
        <taxon>Sphingomonadales</taxon>
        <taxon>Sphingomonadaceae</taxon>
        <taxon>Hankyongella</taxon>
    </lineage>
</organism>
<protein>
    <recommendedName>
        <fullName evidence="4">HPt domain-containing protein</fullName>
    </recommendedName>
</protein>
<evidence type="ECO:0000256" key="2">
    <source>
        <dbReference type="PROSITE-ProRule" id="PRU00110"/>
    </source>
</evidence>
<dbReference type="SUPFAM" id="SSF47226">
    <property type="entry name" value="Histidine-containing phosphotransfer domain, HPT domain"/>
    <property type="match status" value="1"/>
</dbReference>
<reference evidence="6" key="1">
    <citation type="submission" date="2019-04" db="EMBL/GenBank/DDBJ databases">
        <title>Complete genome sequence of Sphingomonas sp. W1-2-3.</title>
        <authorList>
            <person name="Im W.T."/>
        </authorList>
    </citation>
    <scope>NUCLEOTIDE SEQUENCE [LARGE SCALE GENOMIC DNA]</scope>
    <source>
        <strain evidence="6">W1-2-3</strain>
    </source>
</reference>
<dbReference type="PANTHER" id="PTHR43395:SF10">
    <property type="entry name" value="CHEMOTAXIS PROTEIN CHEA"/>
    <property type="match status" value="1"/>
</dbReference>
<feature type="domain" description="HPt" evidence="4">
    <location>
        <begin position="4"/>
        <end position="108"/>
    </location>
</feature>
<dbReference type="Pfam" id="PF01627">
    <property type="entry name" value="Hpt"/>
    <property type="match status" value="1"/>
</dbReference>
<dbReference type="AlphaFoldDB" id="A0A4D7C6L1"/>
<dbReference type="PANTHER" id="PTHR43395">
    <property type="entry name" value="SENSOR HISTIDINE KINASE CHEA"/>
    <property type="match status" value="1"/>
</dbReference>
<keyword evidence="6" id="KW-1185">Reference proteome</keyword>
<dbReference type="Proteomes" id="UP000298714">
    <property type="component" value="Chromosome"/>
</dbReference>
<dbReference type="PROSITE" id="PS50894">
    <property type="entry name" value="HPT"/>
    <property type="match status" value="1"/>
</dbReference>
<dbReference type="KEGG" id="hgn:E6W36_07930"/>